<proteinExistence type="predicted"/>
<evidence type="ECO:0000313" key="2">
    <source>
        <dbReference type="EMBL" id="RID89876.1"/>
    </source>
</evidence>
<accession>A0A398BRR9</accession>
<feature type="signal peptide" evidence="1">
    <location>
        <begin position="1"/>
        <end position="22"/>
    </location>
</feature>
<dbReference type="InterPro" id="IPR036374">
    <property type="entry name" value="OxRdtase_Mopterin-bd_sf"/>
</dbReference>
<feature type="chain" id="PRO_5017193348" evidence="1">
    <location>
        <begin position="23"/>
        <end position="171"/>
    </location>
</feature>
<keyword evidence="3" id="KW-1185">Reference proteome</keyword>
<evidence type="ECO:0000313" key="3">
    <source>
        <dbReference type="Proteomes" id="UP000266649"/>
    </source>
</evidence>
<evidence type="ECO:0000256" key="1">
    <source>
        <dbReference type="SAM" id="SignalP"/>
    </source>
</evidence>
<sequence>MWLSKLKFIGLCLATLVFTQVAADLHAATTGDPADQGVLLRLVGPSGEERQLTMADLDALPQHSFTTGTLWTSGPKLYSGPSLHDTLALVGMTDESSVIAVAANDYRVDFKPGAIESDVPIIATRIDGQLYGLRERGPLWIIYPFDSNIRFQTEVAYSQSIWQLVELHVSR</sequence>
<reference evidence="2 3" key="1">
    <citation type="submission" date="2018-09" db="EMBL/GenBank/DDBJ databases">
        <title>Gemmobacter lutimaris sp. nov., a marine bacterium isolated from tidal flat.</title>
        <authorList>
            <person name="Lee D.W."/>
            <person name="Yoo Y."/>
            <person name="Kim J.-J."/>
            <person name="Kim B.S."/>
        </authorList>
    </citation>
    <scope>NUCLEOTIDE SEQUENCE [LARGE SCALE GENOMIC DNA]</scope>
    <source>
        <strain evidence="2 3">YJ-T1-11</strain>
    </source>
</reference>
<dbReference type="EMBL" id="QXXQ01000021">
    <property type="protein sequence ID" value="RID89876.1"/>
    <property type="molecule type" value="Genomic_DNA"/>
</dbReference>
<name>A0A398BRR9_9RHOB</name>
<keyword evidence="1" id="KW-0732">Signal</keyword>
<dbReference type="SUPFAM" id="SSF56524">
    <property type="entry name" value="Oxidoreductase molybdopterin-binding domain"/>
    <property type="match status" value="1"/>
</dbReference>
<organism evidence="2 3">
    <name type="scientific">Gemmobacter lutimaris</name>
    <dbReference type="NCBI Taxonomy" id="2306023"/>
    <lineage>
        <taxon>Bacteria</taxon>
        <taxon>Pseudomonadati</taxon>
        <taxon>Pseudomonadota</taxon>
        <taxon>Alphaproteobacteria</taxon>
        <taxon>Rhodobacterales</taxon>
        <taxon>Paracoccaceae</taxon>
        <taxon>Gemmobacter</taxon>
    </lineage>
</organism>
<dbReference type="Proteomes" id="UP000266649">
    <property type="component" value="Unassembled WGS sequence"/>
</dbReference>
<gene>
    <name evidence="2" type="ORF">D2N39_20600</name>
</gene>
<protein>
    <submittedName>
        <fullName evidence="2">Oxidoreductase</fullName>
    </submittedName>
</protein>
<dbReference type="AlphaFoldDB" id="A0A398BRR9"/>
<comment type="caution">
    <text evidence="2">The sequence shown here is derived from an EMBL/GenBank/DDBJ whole genome shotgun (WGS) entry which is preliminary data.</text>
</comment>